<dbReference type="EMBL" id="LCRN01000004">
    <property type="protein sequence ID" value="KKW37017.1"/>
    <property type="molecule type" value="Genomic_DNA"/>
</dbReference>
<evidence type="ECO:0000313" key="2">
    <source>
        <dbReference type="Proteomes" id="UP000033865"/>
    </source>
</evidence>
<name>A0A0G2A7W1_9BACT</name>
<dbReference type="GO" id="GO:0005737">
    <property type="term" value="C:cytoplasm"/>
    <property type="evidence" value="ECO:0007669"/>
    <property type="project" value="TreeGrafter"/>
</dbReference>
<evidence type="ECO:0008006" key="3">
    <source>
        <dbReference type="Google" id="ProtNLM"/>
    </source>
</evidence>
<dbReference type="SUPFAM" id="SSF51735">
    <property type="entry name" value="NAD(P)-binding Rossmann-fold domains"/>
    <property type="match status" value="1"/>
</dbReference>
<dbReference type="AlphaFoldDB" id="A0A0G2A7W1"/>
<comment type="caution">
    <text evidence="1">The sequence shown here is derived from an EMBL/GenBank/DDBJ whole genome shotgun (WGS) entry which is preliminary data.</text>
</comment>
<dbReference type="Proteomes" id="UP000033865">
    <property type="component" value="Unassembled WGS sequence"/>
</dbReference>
<evidence type="ECO:0000313" key="1">
    <source>
        <dbReference type="EMBL" id="KKW37017.1"/>
    </source>
</evidence>
<sequence>MFYSFPAFIDGSPIFISKQATDYRDNSSRGLPTVHPYILVFDSETGVLDSIIEGRYFAATRTALSSAVGVKHLAKHPKRIAIFGTGVQGRSHVRVLSKLFPTIEEIRLFSPASAHVEQAVSELQSETSNVLIAASSARDAVLDADVIVTATSSKTPVFNHTDLKMGALVIGVGAMKNDQEIPTETVSSSQVVVDALSNVVMYDEIRLAQNMNKNLKVLGEIGALIDKNVKIHLGMTTIFKHHGLPVTDAALAETLL</sequence>
<reference evidence="1 2" key="1">
    <citation type="journal article" date="2015" name="Nature">
        <title>rRNA introns, odd ribosomes, and small enigmatic genomes across a large radiation of phyla.</title>
        <authorList>
            <person name="Brown C.T."/>
            <person name="Hug L.A."/>
            <person name="Thomas B.C."/>
            <person name="Sharon I."/>
            <person name="Castelle C.J."/>
            <person name="Singh A."/>
            <person name="Wilkins M.J."/>
            <person name="Williams K.H."/>
            <person name="Banfield J.F."/>
        </authorList>
    </citation>
    <scope>NUCLEOTIDE SEQUENCE [LARGE SCALE GENOMIC DNA]</scope>
</reference>
<dbReference type="GO" id="GO:0042562">
    <property type="term" value="F:hormone binding"/>
    <property type="evidence" value="ECO:0007669"/>
    <property type="project" value="TreeGrafter"/>
</dbReference>
<proteinExistence type="predicted"/>
<gene>
    <name evidence="1" type="ORF">UY82_C0004G0012</name>
</gene>
<dbReference type="Gene3D" id="3.30.1780.10">
    <property type="entry name" value="ornithine cyclodeaminase, domain 1"/>
    <property type="match status" value="1"/>
</dbReference>
<accession>A0A0G2A7W1</accession>
<dbReference type="InterPro" id="IPR023401">
    <property type="entry name" value="ODC_N"/>
</dbReference>
<dbReference type="Gene3D" id="3.40.50.720">
    <property type="entry name" value="NAD(P)-binding Rossmann-like Domain"/>
    <property type="match status" value="1"/>
</dbReference>
<dbReference type="PANTHER" id="PTHR13812">
    <property type="entry name" value="KETIMINE REDUCTASE MU-CRYSTALLIN"/>
    <property type="match status" value="1"/>
</dbReference>
<protein>
    <recommendedName>
        <fullName evidence="3">Ornithine cyclodeaminase</fullName>
    </recommendedName>
</protein>
<dbReference type="PANTHER" id="PTHR13812:SF19">
    <property type="entry name" value="KETIMINE REDUCTASE MU-CRYSTALLIN"/>
    <property type="match status" value="1"/>
</dbReference>
<organism evidence="1 2">
    <name type="scientific">Candidatus Uhrbacteria bacterium GW2011_GWC2_53_7</name>
    <dbReference type="NCBI Taxonomy" id="1618986"/>
    <lineage>
        <taxon>Bacteria</taxon>
        <taxon>Candidatus Uhriibacteriota</taxon>
    </lineage>
</organism>
<dbReference type="Pfam" id="PF02423">
    <property type="entry name" value="OCD_Mu_crystall"/>
    <property type="match status" value="1"/>
</dbReference>
<dbReference type="InterPro" id="IPR036291">
    <property type="entry name" value="NAD(P)-bd_dom_sf"/>
</dbReference>
<dbReference type="InterPro" id="IPR003462">
    <property type="entry name" value="ODC_Mu_crystall"/>
</dbReference>